<evidence type="ECO:0000256" key="6">
    <source>
        <dbReference type="ARBA" id="ARBA00022619"/>
    </source>
</evidence>
<dbReference type="RefSeq" id="WP_345381286.1">
    <property type="nucleotide sequence ID" value="NZ_BAABIC010000010.1"/>
</dbReference>
<dbReference type="SUPFAM" id="SSF142695">
    <property type="entry name" value="RibA-like"/>
    <property type="match status" value="1"/>
</dbReference>
<comment type="caution">
    <text evidence="9">The sequence shown here is derived from an EMBL/GenBank/DDBJ whole genome shotgun (WGS) entry which is preliminary data.</text>
</comment>
<dbReference type="InterPro" id="IPR000422">
    <property type="entry name" value="DHBP_synthase_RibB"/>
</dbReference>
<feature type="domain" description="GTP cyclohydrolase II" evidence="8">
    <location>
        <begin position="81"/>
        <end position="115"/>
    </location>
</feature>
<comment type="catalytic activity">
    <reaction evidence="1">
        <text>D-ribulose 5-phosphate = (2S)-2-hydroxy-3-oxobutyl phosphate + formate + H(+)</text>
        <dbReference type="Rhea" id="RHEA:18457"/>
        <dbReference type="ChEBI" id="CHEBI:15378"/>
        <dbReference type="ChEBI" id="CHEBI:15740"/>
        <dbReference type="ChEBI" id="CHEBI:58121"/>
        <dbReference type="ChEBI" id="CHEBI:58830"/>
        <dbReference type="EC" id="4.1.99.12"/>
    </reaction>
</comment>
<reference evidence="10" key="1">
    <citation type="journal article" date="2019" name="Int. J. Syst. Evol. Microbiol.">
        <title>The Global Catalogue of Microorganisms (GCM) 10K type strain sequencing project: providing services to taxonomists for standard genome sequencing and annotation.</title>
        <authorList>
            <consortium name="The Broad Institute Genomics Platform"/>
            <consortium name="The Broad Institute Genome Sequencing Center for Infectious Disease"/>
            <person name="Wu L."/>
            <person name="Ma J."/>
        </authorList>
    </citation>
    <scope>NUCLEOTIDE SEQUENCE [LARGE SCALE GENOMIC DNA]</scope>
    <source>
        <strain evidence="10">JCM 18055</strain>
    </source>
</reference>
<evidence type="ECO:0000313" key="9">
    <source>
        <dbReference type="EMBL" id="GAA4692273.1"/>
    </source>
</evidence>
<dbReference type="PANTHER" id="PTHR21327:SF18">
    <property type="entry name" value="3,4-DIHYDROXY-2-BUTANONE 4-PHOSPHATE SYNTHASE"/>
    <property type="match status" value="1"/>
</dbReference>
<dbReference type="Gene3D" id="3.40.50.10990">
    <property type="entry name" value="GTP cyclohydrolase II"/>
    <property type="match status" value="1"/>
</dbReference>
<dbReference type="Pfam" id="PF00925">
    <property type="entry name" value="GTP_cyclohydro2"/>
    <property type="match status" value="1"/>
</dbReference>
<dbReference type="InterPro" id="IPR036144">
    <property type="entry name" value="RibA-like_sf"/>
</dbReference>
<comment type="similarity">
    <text evidence="4">In the N-terminal section; belongs to the DHBP synthase family.</text>
</comment>
<evidence type="ECO:0000256" key="2">
    <source>
        <dbReference type="ARBA" id="ARBA00002284"/>
    </source>
</evidence>
<sequence length="156" mass="16831">MASTERPSPSSAPGGRVLVVDDDRENEGDLIMAAEQADTDSVAFFLEHTSGFLCVAIDQRGAEAHRLGPPSSSCGRPPRGRILDELGIGRVRLATDNPEKIGAREQHGIDVVQRIAHESSATLHDVEYLTAERDRMAISSSGCADHPHPRRQRGNA</sequence>
<keyword evidence="6" id="KW-0686">Riboflavin biosynthesis</keyword>
<evidence type="ECO:0000256" key="7">
    <source>
        <dbReference type="ARBA" id="ARBA00022723"/>
    </source>
</evidence>
<dbReference type="Gene3D" id="3.90.870.10">
    <property type="entry name" value="DHBP synthase"/>
    <property type="match status" value="1"/>
</dbReference>
<dbReference type="InterPro" id="IPR017945">
    <property type="entry name" value="DHBP_synth_RibB-like_a/b_dom"/>
</dbReference>
<protein>
    <recommendedName>
        <fullName evidence="5">3,4-dihydroxy-2-butanone-4-phosphate synthase</fullName>
        <ecNumber evidence="5">4.1.99.12</ecNumber>
    </recommendedName>
</protein>
<evidence type="ECO:0000313" key="10">
    <source>
        <dbReference type="Proteomes" id="UP001500325"/>
    </source>
</evidence>
<gene>
    <name evidence="9" type="ORF">GCM10023215_31720</name>
</gene>
<comment type="function">
    <text evidence="2">Catalyzes the conversion of D-ribulose 5-phosphate to formate and 3,4-dihydroxy-2-butanone 4-phosphate.</text>
</comment>
<evidence type="ECO:0000259" key="8">
    <source>
        <dbReference type="Pfam" id="PF00925"/>
    </source>
</evidence>
<name>A0ABP8WPW5_9PSEU</name>
<evidence type="ECO:0000256" key="4">
    <source>
        <dbReference type="ARBA" id="ARBA00005520"/>
    </source>
</evidence>
<dbReference type="Pfam" id="PF00926">
    <property type="entry name" value="DHBP_synthase"/>
    <property type="match status" value="1"/>
</dbReference>
<dbReference type="PANTHER" id="PTHR21327">
    <property type="entry name" value="GTP CYCLOHYDROLASE II-RELATED"/>
    <property type="match status" value="1"/>
</dbReference>
<keyword evidence="10" id="KW-1185">Reference proteome</keyword>
<organism evidence="9 10">
    <name type="scientific">Pseudonocardia yuanmonensis</name>
    <dbReference type="NCBI Taxonomy" id="1095914"/>
    <lineage>
        <taxon>Bacteria</taxon>
        <taxon>Bacillati</taxon>
        <taxon>Actinomycetota</taxon>
        <taxon>Actinomycetes</taxon>
        <taxon>Pseudonocardiales</taxon>
        <taxon>Pseudonocardiaceae</taxon>
        <taxon>Pseudonocardia</taxon>
    </lineage>
</organism>
<dbReference type="InterPro" id="IPR032677">
    <property type="entry name" value="GTP_cyclohydro_II"/>
</dbReference>
<dbReference type="EC" id="4.1.99.12" evidence="5"/>
<accession>A0ABP8WPW5</accession>
<dbReference type="SUPFAM" id="SSF55821">
    <property type="entry name" value="YrdC/RibB"/>
    <property type="match status" value="1"/>
</dbReference>
<evidence type="ECO:0000256" key="1">
    <source>
        <dbReference type="ARBA" id="ARBA00000141"/>
    </source>
</evidence>
<comment type="pathway">
    <text evidence="3">Cofactor biosynthesis; riboflavin biosynthesis; 2-hydroxy-3-oxobutyl phosphate from D-ribulose 5-phosphate: step 1/1.</text>
</comment>
<evidence type="ECO:0000256" key="3">
    <source>
        <dbReference type="ARBA" id="ARBA00004904"/>
    </source>
</evidence>
<evidence type="ECO:0000256" key="5">
    <source>
        <dbReference type="ARBA" id="ARBA00012153"/>
    </source>
</evidence>
<dbReference type="Proteomes" id="UP001500325">
    <property type="component" value="Unassembled WGS sequence"/>
</dbReference>
<keyword evidence="7" id="KW-0479">Metal-binding</keyword>
<dbReference type="EMBL" id="BAABIC010000010">
    <property type="protein sequence ID" value="GAA4692273.1"/>
    <property type="molecule type" value="Genomic_DNA"/>
</dbReference>
<proteinExistence type="inferred from homology"/>